<dbReference type="AlphaFoldDB" id="A0A1F7Y130"/>
<gene>
    <name evidence="1" type="ORF">A2771_03065</name>
</gene>
<evidence type="ECO:0000313" key="2">
    <source>
        <dbReference type="Proteomes" id="UP000176741"/>
    </source>
</evidence>
<dbReference type="PANTHER" id="PTHR10151">
    <property type="entry name" value="ECTONUCLEOTIDE PYROPHOSPHATASE/PHOSPHODIESTERASE"/>
    <property type="match status" value="1"/>
</dbReference>
<evidence type="ECO:0008006" key="3">
    <source>
        <dbReference type="Google" id="ProtNLM"/>
    </source>
</evidence>
<dbReference type="InterPro" id="IPR017850">
    <property type="entry name" value="Alkaline_phosphatase_core_sf"/>
</dbReference>
<dbReference type="SUPFAM" id="SSF53649">
    <property type="entry name" value="Alkaline phosphatase-like"/>
    <property type="match status" value="1"/>
</dbReference>
<organism evidence="1 2">
    <name type="scientific">Candidatus Woesebacteria bacterium RIFCSPHIGHO2_01_FULL_38_26b</name>
    <dbReference type="NCBI Taxonomy" id="1802491"/>
    <lineage>
        <taxon>Bacteria</taxon>
        <taxon>Candidatus Woeseibacteriota</taxon>
    </lineage>
</organism>
<comment type="caution">
    <text evidence="1">The sequence shown here is derived from an EMBL/GenBank/DDBJ whole genome shotgun (WGS) entry which is preliminary data.</text>
</comment>
<dbReference type="Pfam" id="PF01663">
    <property type="entry name" value="Phosphodiest"/>
    <property type="match status" value="1"/>
</dbReference>
<dbReference type="PANTHER" id="PTHR10151:SF120">
    <property type="entry name" value="BIS(5'-ADENOSYL)-TRIPHOSPHATASE"/>
    <property type="match status" value="1"/>
</dbReference>
<evidence type="ECO:0000313" key="1">
    <source>
        <dbReference type="EMBL" id="OGM20900.1"/>
    </source>
</evidence>
<sequence>MSTSNDVVERSRFGERFVKPLYDSYCFSNIPATIQSLLGVTKNTGLPGDVLPSGRYKEYKKVVFLFIDAFGWKFFEKYKNKYPILQRFIDKGVVSKITAQFPSTTAAEVTTMNTGLSVGESGVYEWFYYEPKLDALIAPLLFSYAKDDRRGTLAQTGIDPAKLYPTETLYEKLNSQGVKSNLFLSSEFANSEYNSVVSRGANMYPFGSVAEGLTNLSEMLVKESEKSYLYFYYGKIDSMGHEYGTNSRYFESEVDLLFTALEHIFMKFVEGKIEDTIILLSADHGQTNVNPETTFYLNKEIKNISKYLKANKNGDLIIPAGSCRDMFLHVKEGSIDDLSKILNGKLKGKVEIYKTEKLLKEGFFGKKISKEFTERVGNLVILPYAGESVWWYEEGVFEQKHIGHHGGLTPEEMEIPFLALPL</sequence>
<reference evidence="1 2" key="1">
    <citation type="journal article" date="2016" name="Nat. Commun.">
        <title>Thousands of microbial genomes shed light on interconnected biogeochemical processes in an aquifer system.</title>
        <authorList>
            <person name="Anantharaman K."/>
            <person name="Brown C.T."/>
            <person name="Hug L.A."/>
            <person name="Sharon I."/>
            <person name="Castelle C.J."/>
            <person name="Probst A.J."/>
            <person name="Thomas B.C."/>
            <person name="Singh A."/>
            <person name="Wilkins M.J."/>
            <person name="Karaoz U."/>
            <person name="Brodie E.L."/>
            <person name="Williams K.H."/>
            <person name="Hubbard S.S."/>
            <person name="Banfield J.F."/>
        </authorList>
    </citation>
    <scope>NUCLEOTIDE SEQUENCE [LARGE SCALE GENOMIC DNA]</scope>
</reference>
<proteinExistence type="predicted"/>
<dbReference type="Proteomes" id="UP000176741">
    <property type="component" value="Unassembled WGS sequence"/>
</dbReference>
<dbReference type="GO" id="GO:0016787">
    <property type="term" value="F:hydrolase activity"/>
    <property type="evidence" value="ECO:0007669"/>
    <property type="project" value="UniProtKB-ARBA"/>
</dbReference>
<dbReference type="Gene3D" id="3.40.720.10">
    <property type="entry name" value="Alkaline Phosphatase, subunit A"/>
    <property type="match status" value="1"/>
</dbReference>
<accession>A0A1F7Y130</accession>
<dbReference type="EMBL" id="MGGD01000024">
    <property type="protein sequence ID" value="OGM20900.1"/>
    <property type="molecule type" value="Genomic_DNA"/>
</dbReference>
<name>A0A1F7Y130_9BACT</name>
<protein>
    <recommendedName>
        <fullName evidence="3">Phosphodiesterase</fullName>
    </recommendedName>
</protein>
<dbReference type="InterPro" id="IPR002591">
    <property type="entry name" value="Phosphodiest/P_Trfase"/>
</dbReference>